<dbReference type="AlphaFoldDB" id="A0A8X6N3G7"/>
<gene>
    <name evidence="1" type="ORF">NPIL_387691</name>
</gene>
<protein>
    <submittedName>
        <fullName evidence="1">Uncharacterized protein</fullName>
    </submittedName>
</protein>
<organism evidence="1 2">
    <name type="scientific">Nephila pilipes</name>
    <name type="common">Giant wood spider</name>
    <name type="synonym">Nephila maculata</name>
    <dbReference type="NCBI Taxonomy" id="299642"/>
    <lineage>
        <taxon>Eukaryota</taxon>
        <taxon>Metazoa</taxon>
        <taxon>Ecdysozoa</taxon>
        <taxon>Arthropoda</taxon>
        <taxon>Chelicerata</taxon>
        <taxon>Arachnida</taxon>
        <taxon>Araneae</taxon>
        <taxon>Araneomorphae</taxon>
        <taxon>Entelegynae</taxon>
        <taxon>Araneoidea</taxon>
        <taxon>Nephilidae</taxon>
        <taxon>Nephila</taxon>
    </lineage>
</organism>
<proteinExistence type="predicted"/>
<keyword evidence="2" id="KW-1185">Reference proteome</keyword>
<reference evidence="1" key="1">
    <citation type="submission" date="2020-08" db="EMBL/GenBank/DDBJ databases">
        <title>Multicomponent nature underlies the extraordinary mechanical properties of spider dragline silk.</title>
        <authorList>
            <person name="Kono N."/>
            <person name="Nakamura H."/>
            <person name="Mori M."/>
            <person name="Yoshida Y."/>
            <person name="Ohtoshi R."/>
            <person name="Malay A.D."/>
            <person name="Moran D.A.P."/>
            <person name="Tomita M."/>
            <person name="Numata K."/>
            <person name="Arakawa K."/>
        </authorList>
    </citation>
    <scope>NUCLEOTIDE SEQUENCE</scope>
</reference>
<dbReference type="EMBL" id="BMAW01053664">
    <property type="protein sequence ID" value="GFS92210.1"/>
    <property type="molecule type" value="Genomic_DNA"/>
</dbReference>
<comment type="caution">
    <text evidence="1">The sequence shown here is derived from an EMBL/GenBank/DDBJ whole genome shotgun (WGS) entry which is preliminary data.</text>
</comment>
<evidence type="ECO:0000313" key="2">
    <source>
        <dbReference type="Proteomes" id="UP000887013"/>
    </source>
</evidence>
<accession>A0A8X6N3G7</accession>
<name>A0A8X6N3G7_NEPPI</name>
<dbReference type="Proteomes" id="UP000887013">
    <property type="component" value="Unassembled WGS sequence"/>
</dbReference>
<evidence type="ECO:0000313" key="1">
    <source>
        <dbReference type="EMBL" id="GFS92210.1"/>
    </source>
</evidence>
<sequence>MKSSDRTNCCYPVNVTSIILLHAYDISLYDEIFREFPLSVTKHYRKTHQFTTGTCIGGINVRIMFRADILLLYPAERLHFREINVTRWLSQSSLIDIYGALLSNDRKTSHQQLVRNYE</sequence>